<dbReference type="InterPro" id="IPR036322">
    <property type="entry name" value="WD40_repeat_dom_sf"/>
</dbReference>
<dbReference type="PANTHER" id="PTHR22847:SF637">
    <property type="entry name" value="WD REPEAT DOMAIN 5B"/>
    <property type="match status" value="1"/>
</dbReference>
<dbReference type="InterPro" id="IPR001680">
    <property type="entry name" value="WD40_rpt"/>
</dbReference>
<organism evidence="1 2">
    <name type="scientific">Giardia intestinalis (strain ATCC 50803 / WB clone C6)</name>
    <name type="common">Giardia lamblia</name>
    <dbReference type="NCBI Taxonomy" id="184922"/>
    <lineage>
        <taxon>Eukaryota</taxon>
        <taxon>Metamonada</taxon>
        <taxon>Diplomonadida</taxon>
        <taxon>Hexamitidae</taxon>
        <taxon>Giardiinae</taxon>
        <taxon>Giardia</taxon>
    </lineage>
</organism>
<dbReference type="GO" id="GO:1990234">
    <property type="term" value="C:transferase complex"/>
    <property type="evidence" value="ECO:0007669"/>
    <property type="project" value="UniProtKB-ARBA"/>
</dbReference>
<dbReference type="PROSITE" id="PS50082">
    <property type="entry name" value="WD_REPEATS_2"/>
    <property type="match status" value="2"/>
</dbReference>
<dbReference type="STRING" id="184922.A8BPR8"/>
<dbReference type="HOGENOM" id="CLU_732461_0_0_1"/>
<dbReference type="VEuPathDB" id="GiardiaDB:GL50803_17550"/>
<protein>
    <submittedName>
        <fullName evidence="1">Cia1</fullName>
    </submittedName>
</protein>
<dbReference type="GO" id="GO:0016226">
    <property type="term" value="P:iron-sulfur cluster assembly"/>
    <property type="evidence" value="ECO:0000318"/>
    <property type="project" value="GO_Central"/>
</dbReference>
<dbReference type="Gene3D" id="2.130.10.10">
    <property type="entry name" value="YVTN repeat-like/Quinoprotein amine dehydrogenase"/>
    <property type="match status" value="3"/>
</dbReference>
<evidence type="ECO:0000313" key="1">
    <source>
        <dbReference type="EMBL" id="KAE8304362.1"/>
    </source>
</evidence>
<dbReference type="PROSITE" id="PS50294">
    <property type="entry name" value="WD_REPEATS_REGION"/>
    <property type="match status" value="2"/>
</dbReference>
<reference evidence="1 2" key="1">
    <citation type="journal article" date="2007" name="Science">
        <title>Genomic minimalism in the early diverging intestinal parasite Giardia lamblia.</title>
        <authorList>
            <person name="Morrison H.G."/>
            <person name="McArthur A.G."/>
            <person name="Gillin F.D."/>
            <person name="Aley S.B."/>
            <person name="Adam R.D."/>
            <person name="Olsen G.J."/>
            <person name="Best A.A."/>
            <person name="Cande W.Z."/>
            <person name="Chen F."/>
            <person name="Cipriano M.J."/>
            <person name="Davids B.J."/>
            <person name="Dawson S.C."/>
            <person name="Elmendorf H.G."/>
            <person name="Hehl A.B."/>
            <person name="Holder M.E."/>
            <person name="Huse S.M."/>
            <person name="Kim U.U."/>
            <person name="Lasek-Nesselquist E."/>
            <person name="Manning G."/>
            <person name="Nigam A."/>
            <person name="Nixon J.E."/>
            <person name="Palm D."/>
            <person name="Passamaneck N.E."/>
            <person name="Prabhu A."/>
            <person name="Reich C.I."/>
            <person name="Reiner D.S."/>
            <person name="Samuelson J."/>
            <person name="Svard S.G."/>
            <person name="Sogin M.L."/>
        </authorList>
    </citation>
    <scope>NUCLEOTIDE SEQUENCE [LARGE SCALE GENOMIC DNA]</scope>
    <source>
        <strain evidence="1 2">WB C6</strain>
    </source>
</reference>
<dbReference type="Proteomes" id="UP000001548">
    <property type="component" value="Unassembled WGS sequence"/>
</dbReference>
<dbReference type="EMBL" id="AACB03000002">
    <property type="protein sequence ID" value="KAE8304362.1"/>
    <property type="molecule type" value="Genomic_DNA"/>
</dbReference>
<dbReference type="Pfam" id="PF00400">
    <property type="entry name" value="WD40"/>
    <property type="match status" value="5"/>
</dbReference>
<dbReference type="PANTHER" id="PTHR22847">
    <property type="entry name" value="WD40 REPEAT PROTEIN"/>
    <property type="match status" value="1"/>
</dbReference>
<keyword evidence="2" id="KW-1185">Reference proteome</keyword>
<dbReference type="SUPFAM" id="SSF50978">
    <property type="entry name" value="WD40 repeat-like"/>
    <property type="match status" value="1"/>
</dbReference>
<dbReference type="SMR" id="A8BPR8"/>
<gene>
    <name evidence="1" type="ORF">GL50803_0017550</name>
</gene>
<dbReference type="SMART" id="SM00320">
    <property type="entry name" value="WD40"/>
    <property type="match status" value="6"/>
</dbReference>
<accession>A8BPR8</accession>
<proteinExistence type="predicted"/>
<comment type="caution">
    <text evidence="1">The sequence shown here is derived from an EMBL/GenBank/DDBJ whole genome shotgun (WGS) entry which is preliminary data.</text>
</comment>
<dbReference type="RefSeq" id="XP_001705659.1">
    <property type="nucleotide sequence ID" value="XM_001705607.1"/>
</dbReference>
<evidence type="ECO:0000313" key="2">
    <source>
        <dbReference type="Proteomes" id="UP000001548"/>
    </source>
</evidence>
<dbReference type="OMA" id="DCAFSAN"/>
<dbReference type="InterPro" id="IPR015943">
    <property type="entry name" value="WD40/YVTN_repeat-like_dom_sf"/>
</dbReference>
<name>A8BPR8_GIAIC</name>
<dbReference type="AlphaFoldDB" id="A8BPR8"/>
<dbReference type="GO" id="GO:0097361">
    <property type="term" value="C:cytosolic [4Fe-4S] assembly targeting complex"/>
    <property type="evidence" value="ECO:0000318"/>
    <property type="project" value="GO_Central"/>
</dbReference>
<dbReference type="GeneID" id="5698544"/>
<sequence length="378" mass="41013">MVSDRVSLLNHTAAHTDRIWRLRASHTGELVASCSSDGSVAIWRVSKDLSLQPVQRLRPGHGDPITVRDCAFSANDQHLVVAAYDGSIYVYDLVNELTQDDPFQPTAVIANAHEKEIKSIDISKEGTVATCSRDRFVSFWRPCSDSPDYDCIGLFNNHTEDIKCVRFNRNGTYLVSASYDNNICLYKRCIEVADELGEEEIESWVLAGATKSELDLNSCELNAPDSEILASKSSCHTVWTAIFTANGNSILTVDGNGCVRCYSIVEGGVKQTGCTILHGQRPIYDISLAEPKSTSKALSTYVATVGQDGAVCLSVINIATGTAAPIVCITGAHDGEVNAVCDVTQFAGTDGHIVVCSGGDDGYINMWRISIEERDLFN</sequence>
<dbReference type="KEGG" id="gla:GL50803_0017550"/>
<dbReference type="FunFam" id="2.130.10.10:FF:003186">
    <property type="entry name" value="Transducin/WD-40 repeat protein family"/>
    <property type="match status" value="1"/>
</dbReference>